<gene>
    <name evidence="1" type="ORF">CCAX7_14400</name>
</gene>
<organism evidence="1 2">
    <name type="scientific">Capsulimonas corticalis</name>
    <dbReference type="NCBI Taxonomy" id="2219043"/>
    <lineage>
        <taxon>Bacteria</taxon>
        <taxon>Bacillati</taxon>
        <taxon>Armatimonadota</taxon>
        <taxon>Armatimonadia</taxon>
        <taxon>Capsulimonadales</taxon>
        <taxon>Capsulimonadaceae</taxon>
        <taxon>Capsulimonas</taxon>
    </lineage>
</organism>
<accession>A0A402D729</accession>
<sequence length="465" mass="49052">MAETWALDGSGYNYDGCYVSTVVYDKAVRNHGSFINLSPSVQDQVCSQILSRVAGIRHEIQGGGSFTEKDDGTAYSMSAAQSLAMAKINAKCGNIKWILNTFSAPSSIYPALANTPHHSKMIRPNGYGPVTSNNLSSPTSTQAKLWRDAIVKEIRALIAVGCNIYAIATPNEYSTNAIPADWWLAGGQTSSALVFANQVYGGQGIAADGVYPAGFGLKDIFPGLLLFNDDPNASGGGYLTGNQYVTLYGIHDYAQYGTAIKGKGNTPPLQYYGEFSCTSYANTVARLNQAFADDTMQVKTLSWWCTMRDLTLGSVTTPNGLTYSLNFSLYSLNANNQTVSASSTGGLYPFLALLQAQGKLGGYSYTDAATGGGISSRQPITGVVYVEGFHRNSDSKYVRKVSNTGGTAYVDSCAITLGGVGKPLSGTVRLFTSASEGAPSAVSTDGSGNLNYSVPAGAIAVYELS</sequence>
<dbReference type="EMBL" id="AP025739">
    <property type="protein sequence ID" value="BDI29389.1"/>
    <property type="molecule type" value="Genomic_DNA"/>
</dbReference>
<reference evidence="1 2" key="1">
    <citation type="journal article" date="2019" name="Int. J. Syst. Evol. Microbiol.">
        <title>Capsulimonas corticalis gen. nov., sp. nov., an aerobic capsulated bacterium, of a novel bacterial order, Capsulimonadales ord. nov., of the class Armatimonadia of the phylum Armatimonadetes.</title>
        <authorList>
            <person name="Li J."/>
            <person name="Kudo C."/>
            <person name="Tonouchi A."/>
        </authorList>
    </citation>
    <scope>NUCLEOTIDE SEQUENCE [LARGE SCALE GENOMIC DNA]</scope>
    <source>
        <strain evidence="1 2">AX-7</strain>
    </source>
</reference>
<name>A0A402D729_9BACT</name>
<dbReference type="AlphaFoldDB" id="A0A402D729"/>
<dbReference type="KEGG" id="ccot:CCAX7_14400"/>
<keyword evidence="2" id="KW-1185">Reference proteome</keyword>
<evidence type="ECO:0000313" key="1">
    <source>
        <dbReference type="EMBL" id="BDI29389.1"/>
    </source>
</evidence>
<evidence type="ECO:0000313" key="2">
    <source>
        <dbReference type="Proteomes" id="UP000287394"/>
    </source>
</evidence>
<dbReference type="RefSeq" id="WP_119325257.1">
    <property type="nucleotide sequence ID" value="NZ_AP025739.1"/>
</dbReference>
<proteinExistence type="predicted"/>
<protein>
    <submittedName>
        <fullName evidence="1">Uncharacterized protein</fullName>
    </submittedName>
</protein>
<dbReference type="Proteomes" id="UP000287394">
    <property type="component" value="Chromosome"/>
</dbReference>